<keyword evidence="1" id="KW-0732">Signal</keyword>
<evidence type="ECO:0000259" key="2">
    <source>
        <dbReference type="Pfam" id="PF13472"/>
    </source>
</evidence>
<gene>
    <name evidence="3" type="ORF">B0A50_05263</name>
</gene>
<dbReference type="AlphaFoldDB" id="A0A4U0TYA9"/>
<dbReference type="PANTHER" id="PTHR30383:SF5">
    <property type="entry name" value="SGNH HYDROLASE-TYPE ESTERASE DOMAIN-CONTAINING PROTEIN"/>
    <property type="match status" value="1"/>
</dbReference>
<feature type="chain" id="PRO_5020215722" description="SGNH hydrolase-type esterase domain-containing protein" evidence="1">
    <location>
        <begin position="28"/>
        <end position="274"/>
    </location>
</feature>
<dbReference type="InterPro" id="IPR036514">
    <property type="entry name" value="SGNH_hydro_sf"/>
</dbReference>
<accession>A0A4U0TYA9</accession>
<evidence type="ECO:0000256" key="1">
    <source>
        <dbReference type="SAM" id="SignalP"/>
    </source>
</evidence>
<name>A0A4U0TYA9_9PEZI</name>
<dbReference type="InterPro" id="IPR013830">
    <property type="entry name" value="SGNH_hydro"/>
</dbReference>
<proteinExistence type="predicted"/>
<dbReference type="CDD" id="cd01833">
    <property type="entry name" value="XynB_like"/>
    <property type="match status" value="1"/>
</dbReference>
<sequence length="274" mass="29138">MRFSHFLPTTLHSLSLATLLTLTTSLALPDPNTAIFPRTVAPGTPVAAPTELRILPLGDSITFGYQSPNGNGYRLELYNDLSGDDVVMAGVIQSGSMIDNWNAGYSGKTIQYIAEQANASLVQSPNVVLLMAGTNDMNPNPDISQQGTDAQAAASRLASLVDQVFDQVPSTVVMLAKIPHVADATQESNTRAFNALVPSIVSDRADAGQHISLVDMSVIQADQLVDGVHPNAATYDQMGDIWYQALHALPQGWIAPPLGPDPDHALNRDGSNVQ</sequence>
<dbReference type="Gene3D" id="3.40.50.1110">
    <property type="entry name" value="SGNH hydrolase"/>
    <property type="match status" value="1"/>
</dbReference>
<dbReference type="OrthoDB" id="3915838at2759"/>
<evidence type="ECO:0000313" key="4">
    <source>
        <dbReference type="Proteomes" id="UP000308549"/>
    </source>
</evidence>
<dbReference type="Proteomes" id="UP000308549">
    <property type="component" value="Unassembled WGS sequence"/>
</dbReference>
<dbReference type="EMBL" id="NAJL01000025">
    <property type="protein sequence ID" value="TKA27072.1"/>
    <property type="molecule type" value="Genomic_DNA"/>
</dbReference>
<organism evidence="3 4">
    <name type="scientific">Salinomyces thailandicus</name>
    <dbReference type="NCBI Taxonomy" id="706561"/>
    <lineage>
        <taxon>Eukaryota</taxon>
        <taxon>Fungi</taxon>
        <taxon>Dikarya</taxon>
        <taxon>Ascomycota</taxon>
        <taxon>Pezizomycotina</taxon>
        <taxon>Dothideomycetes</taxon>
        <taxon>Dothideomycetidae</taxon>
        <taxon>Mycosphaerellales</taxon>
        <taxon>Teratosphaeriaceae</taxon>
        <taxon>Salinomyces</taxon>
    </lineage>
</organism>
<dbReference type="PANTHER" id="PTHR30383">
    <property type="entry name" value="THIOESTERASE 1/PROTEASE 1/LYSOPHOSPHOLIPASE L1"/>
    <property type="match status" value="1"/>
</dbReference>
<protein>
    <recommendedName>
        <fullName evidence="2">SGNH hydrolase-type esterase domain-containing protein</fullName>
    </recommendedName>
</protein>
<dbReference type="Pfam" id="PF13472">
    <property type="entry name" value="Lipase_GDSL_2"/>
    <property type="match status" value="1"/>
</dbReference>
<keyword evidence="4" id="KW-1185">Reference proteome</keyword>
<dbReference type="SUPFAM" id="SSF52266">
    <property type="entry name" value="SGNH hydrolase"/>
    <property type="match status" value="1"/>
</dbReference>
<feature type="domain" description="SGNH hydrolase-type esterase" evidence="2">
    <location>
        <begin position="57"/>
        <end position="236"/>
    </location>
</feature>
<feature type="signal peptide" evidence="1">
    <location>
        <begin position="1"/>
        <end position="27"/>
    </location>
</feature>
<dbReference type="InterPro" id="IPR051532">
    <property type="entry name" value="Ester_Hydrolysis_Enzymes"/>
</dbReference>
<dbReference type="GO" id="GO:0004622">
    <property type="term" value="F:phosphatidylcholine lysophospholipase activity"/>
    <property type="evidence" value="ECO:0007669"/>
    <property type="project" value="TreeGrafter"/>
</dbReference>
<reference evidence="3 4" key="1">
    <citation type="submission" date="2017-03" db="EMBL/GenBank/DDBJ databases">
        <title>Genomes of endolithic fungi from Antarctica.</title>
        <authorList>
            <person name="Coleine C."/>
            <person name="Masonjones S."/>
            <person name="Stajich J.E."/>
        </authorList>
    </citation>
    <scope>NUCLEOTIDE SEQUENCE [LARGE SCALE GENOMIC DNA]</scope>
    <source>
        <strain evidence="3 4">CCFEE 6315</strain>
    </source>
</reference>
<comment type="caution">
    <text evidence="3">The sequence shown here is derived from an EMBL/GenBank/DDBJ whole genome shotgun (WGS) entry which is preliminary data.</text>
</comment>
<evidence type="ECO:0000313" key="3">
    <source>
        <dbReference type="EMBL" id="TKA27072.1"/>
    </source>
</evidence>